<name>M3YHH4_MUSPF</name>
<dbReference type="InParanoid" id="M3YHH4"/>
<dbReference type="HOGENOM" id="CLU_1594019_0_0_1"/>
<proteinExistence type="predicted"/>
<dbReference type="EMBL" id="AEYP01079484">
    <property type="status" value="NOT_ANNOTATED_CDS"/>
    <property type="molecule type" value="Genomic_DNA"/>
</dbReference>
<protein>
    <submittedName>
        <fullName evidence="1">Uncharacterized protein</fullName>
    </submittedName>
</protein>
<reference evidence="1" key="1">
    <citation type="submission" date="2024-06" db="UniProtKB">
        <authorList>
            <consortium name="Ensembl"/>
        </authorList>
    </citation>
    <scope>IDENTIFICATION</scope>
</reference>
<evidence type="ECO:0000313" key="1">
    <source>
        <dbReference type="Ensembl" id="ENSMPUP00000010781.1"/>
    </source>
</evidence>
<dbReference type="AlphaFoldDB" id="M3YHH4"/>
<organism evidence="1">
    <name type="scientific">Mustela putorius furo</name>
    <name type="common">European domestic ferret</name>
    <name type="synonym">Mustela furo</name>
    <dbReference type="NCBI Taxonomy" id="9669"/>
    <lineage>
        <taxon>Eukaryota</taxon>
        <taxon>Metazoa</taxon>
        <taxon>Chordata</taxon>
        <taxon>Craniata</taxon>
        <taxon>Vertebrata</taxon>
        <taxon>Euteleostomi</taxon>
        <taxon>Mammalia</taxon>
        <taxon>Eutheria</taxon>
        <taxon>Laurasiatheria</taxon>
        <taxon>Carnivora</taxon>
        <taxon>Caniformia</taxon>
        <taxon>Musteloidea</taxon>
        <taxon>Mustelidae</taxon>
        <taxon>Mustelinae</taxon>
        <taxon>Mustela</taxon>
    </lineage>
</organism>
<dbReference type="Ensembl" id="ENSMPUT00000010960.1">
    <property type="protein sequence ID" value="ENSMPUP00000010781.1"/>
    <property type="gene ID" value="ENSMPUG00000010869.1"/>
</dbReference>
<accession>M3YHH4</accession>
<sequence length="167" mass="17538">MVSLINQKNRAGEEELGELRGCHLRSVLCVSECASESGMSECVVGRQSVCVWGVLCGPGPAAPCPLLSSPLLGNRQPLPPFPDASVSPVPGQVPKPEKSGILCSWSTVKSCHGRCLPFPLTPWLNPGGLPGGSKEGEKSLQSEWRVWPLSLALVGVGSRGLLETSQA</sequence>